<dbReference type="InterPro" id="IPR038330">
    <property type="entry name" value="TspO/MBR-related_sf"/>
</dbReference>
<reference evidence="7 8" key="1">
    <citation type="journal article" date="2019" name="Mol. Ecol. Resour.">
        <title>Improving Illumina assemblies with Hi-C and long reads: an example with the North African dromedary.</title>
        <authorList>
            <person name="Elbers J.P."/>
            <person name="Rogers M.F."/>
            <person name="Perelman P.L."/>
            <person name="Proskuryakova A.A."/>
            <person name="Serdyukova N.A."/>
            <person name="Johnson W.E."/>
            <person name="Horin P."/>
            <person name="Corander J."/>
            <person name="Murphy D."/>
            <person name="Burger P.A."/>
        </authorList>
    </citation>
    <scope>NUCLEOTIDE SEQUENCE [LARGE SCALE GENOMIC DNA]</scope>
    <source>
        <strain evidence="7">Drom800</strain>
        <tissue evidence="7">Blood</tissue>
    </source>
</reference>
<evidence type="ECO:0000313" key="8">
    <source>
        <dbReference type="Proteomes" id="UP000299084"/>
    </source>
</evidence>
<proteinExistence type="inferred from homology"/>
<comment type="similarity">
    <text evidence="2">Belongs to the TspO/BZRP family.</text>
</comment>
<dbReference type="Pfam" id="PF03073">
    <property type="entry name" value="TspO_MBR"/>
    <property type="match status" value="1"/>
</dbReference>
<name>A0A5N4CT79_CAMDR</name>
<evidence type="ECO:0000256" key="3">
    <source>
        <dbReference type="ARBA" id="ARBA00022692"/>
    </source>
</evidence>
<sequence length="85" mass="9610">MYLAKCHLLWEAEKTGIAGPEIQESDTRWGRGVFTKKQALPHLLLLFGLVVSMALIWHPTNKLAALLPLPYLAWLTVITSITYHL</sequence>
<keyword evidence="4 6" id="KW-1133">Transmembrane helix</keyword>
<gene>
    <name evidence="7" type="ORF">Cadr_000021881</name>
</gene>
<protein>
    <submittedName>
        <fullName evidence="7">Uncharacterized protein</fullName>
    </submittedName>
</protein>
<evidence type="ECO:0000256" key="6">
    <source>
        <dbReference type="SAM" id="Phobius"/>
    </source>
</evidence>
<accession>A0A5N4CT79</accession>
<comment type="caution">
    <text evidence="7">The sequence shown here is derived from an EMBL/GenBank/DDBJ whole genome shotgun (WGS) entry which is preliminary data.</text>
</comment>
<dbReference type="AlphaFoldDB" id="A0A5N4CT79"/>
<dbReference type="Gene3D" id="1.20.1260.100">
    <property type="entry name" value="TspO/MBR protein"/>
    <property type="match status" value="1"/>
</dbReference>
<evidence type="ECO:0000256" key="2">
    <source>
        <dbReference type="ARBA" id="ARBA00007524"/>
    </source>
</evidence>
<evidence type="ECO:0000256" key="5">
    <source>
        <dbReference type="ARBA" id="ARBA00023136"/>
    </source>
</evidence>
<dbReference type="GO" id="GO:0016020">
    <property type="term" value="C:membrane"/>
    <property type="evidence" value="ECO:0007669"/>
    <property type="project" value="UniProtKB-SubCell"/>
</dbReference>
<keyword evidence="3 6" id="KW-0812">Transmembrane</keyword>
<comment type="subcellular location">
    <subcellularLocation>
        <location evidence="1">Membrane</location>
        <topology evidence="1">Multi-pass membrane protein</topology>
    </subcellularLocation>
</comment>
<feature type="transmembrane region" description="Helical" evidence="6">
    <location>
        <begin position="39"/>
        <end position="57"/>
    </location>
</feature>
<dbReference type="Proteomes" id="UP000299084">
    <property type="component" value="Unassembled WGS sequence"/>
</dbReference>
<organism evidence="7 8">
    <name type="scientific">Camelus dromedarius</name>
    <name type="common">Dromedary</name>
    <name type="synonym">Arabian camel</name>
    <dbReference type="NCBI Taxonomy" id="9838"/>
    <lineage>
        <taxon>Eukaryota</taxon>
        <taxon>Metazoa</taxon>
        <taxon>Chordata</taxon>
        <taxon>Craniata</taxon>
        <taxon>Vertebrata</taxon>
        <taxon>Euteleostomi</taxon>
        <taxon>Mammalia</taxon>
        <taxon>Eutheria</taxon>
        <taxon>Laurasiatheria</taxon>
        <taxon>Artiodactyla</taxon>
        <taxon>Tylopoda</taxon>
        <taxon>Camelidae</taxon>
        <taxon>Camelus</taxon>
    </lineage>
</organism>
<evidence type="ECO:0000256" key="1">
    <source>
        <dbReference type="ARBA" id="ARBA00004141"/>
    </source>
</evidence>
<dbReference type="EMBL" id="JWIN03000020">
    <property type="protein sequence ID" value="KAB1262060.1"/>
    <property type="molecule type" value="Genomic_DNA"/>
</dbReference>
<feature type="transmembrane region" description="Helical" evidence="6">
    <location>
        <begin position="63"/>
        <end position="83"/>
    </location>
</feature>
<keyword evidence="5 6" id="KW-0472">Membrane</keyword>
<keyword evidence="8" id="KW-1185">Reference proteome</keyword>
<evidence type="ECO:0000313" key="7">
    <source>
        <dbReference type="EMBL" id="KAB1262060.1"/>
    </source>
</evidence>
<dbReference type="InterPro" id="IPR004307">
    <property type="entry name" value="TspO_MBR"/>
</dbReference>
<evidence type="ECO:0000256" key="4">
    <source>
        <dbReference type="ARBA" id="ARBA00022989"/>
    </source>
</evidence>